<evidence type="ECO:0000256" key="2">
    <source>
        <dbReference type="ARBA" id="ARBA00011738"/>
    </source>
</evidence>
<evidence type="ECO:0000256" key="14">
    <source>
        <dbReference type="PIRSR" id="PIRSR605478-4"/>
    </source>
</evidence>
<feature type="binding site" evidence="13">
    <location>
        <position position="75"/>
    </location>
    <ligand>
        <name>thiamine diphosphate</name>
        <dbReference type="ChEBI" id="CHEBI:58937"/>
    </ligand>
</feature>
<dbReference type="CDD" id="cd02012">
    <property type="entry name" value="TPP_TK"/>
    <property type="match status" value="1"/>
</dbReference>
<evidence type="ECO:0000256" key="1">
    <source>
        <dbReference type="ARBA" id="ARBA00007131"/>
    </source>
</evidence>
<evidence type="ECO:0000313" key="17">
    <source>
        <dbReference type="EMBL" id="CAA9397794.1"/>
    </source>
</evidence>
<evidence type="ECO:0000256" key="9">
    <source>
        <dbReference type="ARBA" id="ARBA00049473"/>
    </source>
</evidence>
<dbReference type="Pfam" id="PF22613">
    <property type="entry name" value="Transketolase_C_1"/>
    <property type="match status" value="1"/>
</dbReference>
<dbReference type="InterPro" id="IPR020826">
    <property type="entry name" value="Transketolase_BS"/>
</dbReference>
<proteinExistence type="inferred from homology"/>
<dbReference type="PANTHER" id="PTHR43522:SF2">
    <property type="entry name" value="TRANSKETOLASE 1-RELATED"/>
    <property type="match status" value="1"/>
</dbReference>
<feature type="binding site" evidence="12">
    <location>
        <position position="499"/>
    </location>
    <ligand>
        <name>substrate</name>
    </ligand>
</feature>
<accession>A0A6J4NU65</accession>
<dbReference type="InterPro" id="IPR055152">
    <property type="entry name" value="Transketolase-like_C_2"/>
</dbReference>
<dbReference type="InterPro" id="IPR005475">
    <property type="entry name" value="Transketolase-like_Pyr-bd"/>
</dbReference>
<dbReference type="InterPro" id="IPR005474">
    <property type="entry name" value="Transketolase_N"/>
</dbReference>
<reference evidence="17" key="1">
    <citation type="submission" date="2020-02" db="EMBL/GenBank/DDBJ databases">
        <authorList>
            <person name="Meier V. D."/>
        </authorList>
    </citation>
    <scope>NUCLEOTIDE SEQUENCE</scope>
    <source>
        <strain evidence="17">AVDCRST_MAG35</strain>
    </source>
</reference>
<keyword evidence="6 14" id="KW-0479">Metal-binding</keyword>
<evidence type="ECO:0000259" key="16">
    <source>
        <dbReference type="SMART" id="SM00861"/>
    </source>
</evidence>
<dbReference type="FunFam" id="3.40.50.970:FF:000004">
    <property type="entry name" value="Transketolase"/>
    <property type="match status" value="1"/>
</dbReference>
<comment type="subunit">
    <text evidence="2">Homodimer.</text>
</comment>
<feature type="binding site" evidence="13">
    <location>
        <position position="168"/>
    </location>
    <ligand>
        <name>thiamine diphosphate</name>
        <dbReference type="ChEBI" id="CHEBI:58937"/>
    </ligand>
</feature>
<dbReference type="GO" id="GO:0005829">
    <property type="term" value="C:cytosol"/>
    <property type="evidence" value="ECO:0007669"/>
    <property type="project" value="TreeGrafter"/>
</dbReference>
<dbReference type="InterPro" id="IPR049557">
    <property type="entry name" value="Transketolase_CS"/>
</dbReference>
<evidence type="ECO:0000256" key="4">
    <source>
        <dbReference type="ARBA" id="ARBA00016662"/>
    </source>
</evidence>
<keyword evidence="5 17" id="KW-0808">Transferase</keyword>
<dbReference type="Gene3D" id="3.40.50.970">
    <property type="match status" value="2"/>
</dbReference>
<evidence type="ECO:0000256" key="6">
    <source>
        <dbReference type="ARBA" id="ARBA00022723"/>
    </source>
</evidence>
<sequence length="726" mass="76764">MADPATLTWDETDQRAVDTARLLAADAVQKVGNGHPGTAMSLAPLAYLLFQKVMAGDPADDQWPGRDRFVLSAGHSSLTLYTQLYLAGYGLELDDLKALRTWGSKTPGHPEYKHTRGVEITTGPLGQGLATAVGMAAAARRERGLLDPDAEAGTSVFDHTVFVVASDGDLQEGITAEASSWAGHQELGNLVVVYDQNQISIEDDTDISFTEDVVARYASYGWHTQTVDWRGGRAADGAEAYAEDLEALHAALQAAKAERGRPSFIALKTIIAWPAPTLQNTGKAHGAALGEDEVRATKEVLGFDPDATFAVDDAVLARTRGLADRVKPVRADWDSRYADWAAANPERAALHERLSTRTLPDGWQDALPTFEAGKDVSTRKASGAVLNALGPVLPELWGGSADLAESNNTTIEGDSFVPSTKTTAMWPGGPYGRTLHFGIREHAMGAILSGITLHGGTRAYGGTFLVFSDYMRPAVRLAALMEIPTTYVWTHDSIGLGEDGPTHQPVEHLAALRTIPGLAVVRPADANETALAWRGILERTDGPAGLVLTRQNVPTYERGPGEATPEAMGSADGVLKGAYVLAEASGGAPQVILVGTGSEVQIAVAAREQLEADGVPTRVVSMPCREWFVEQDPAYLEQVLPGSVRARVSVEAGVSAGWRDVIGDAGRSVSLEHFGASADYKTLYAEFGFTAEAVVAAARESMAAVGADTLPPLAGSSPTEGGAADR</sequence>
<dbReference type="AlphaFoldDB" id="A0A6J4NU65"/>
<feature type="site" description="Important for catalytic activity" evidence="15">
    <location>
        <position position="285"/>
    </location>
</feature>
<feature type="domain" description="Transketolase-like pyrimidine-binding" evidence="16">
    <location>
        <begin position="376"/>
        <end position="555"/>
    </location>
</feature>
<evidence type="ECO:0000256" key="12">
    <source>
        <dbReference type="PIRSR" id="PIRSR605478-2"/>
    </source>
</evidence>
<evidence type="ECO:0000256" key="10">
    <source>
        <dbReference type="NCBIfam" id="TIGR00232"/>
    </source>
</evidence>
<dbReference type="SUPFAM" id="SSF52922">
    <property type="entry name" value="TK C-terminal domain-like"/>
    <property type="match status" value="1"/>
</dbReference>
<protein>
    <recommendedName>
        <fullName evidence="4 10">Transketolase</fullName>
        <ecNumber evidence="3 10">2.2.1.1</ecNumber>
    </recommendedName>
</protein>
<feature type="active site" description="Proton donor" evidence="11">
    <location>
        <position position="441"/>
    </location>
</feature>
<dbReference type="SUPFAM" id="SSF52518">
    <property type="entry name" value="Thiamin diphosphate-binding fold (THDP-binding)"/>
    <property type="match status" value="2"/>
</dbReference>
<dbReference type="NCBIfam" id="TIGR00232">
    <property type="entry name" value="tktlase_bact"/>
    <property type="match status" value="1"/>
</dbReference>
<feature type="binding site" evidence="14">
    <location>
        <position position="167"/>
    </location>
    <ligand>
        <name>Mg(2+)</name>
        <dbReference type="ChEBI" id="CHEBI:18420"/>
    </ligand>
</feature>
<comment type="catalytic activity">
    <reaction evidence="9">
        <text>D-sedoheptulose 7-phosphate + D-glyceraldehyde 3-phosphate = aldehydo-D-ribose 5-phosphate + D-xylulose 5-phosphate</text>
        <dbReference type="Rhea" id="RHEA:10508"/>
        <dbReference type="ChEBI" id="CHEBI:57483"/>
        <dbReference type="ChEBI" id="CHEBI:57737"/>
        <dbReference type="ChEBI" id="CHEBI:58273"/>
        <dbReference type="ChEBI" id="CHEBI:59776"/>
        <dbReference type="EC" id="2.2.1.1"/>
    </reaction>
</comment>
<evidence type="ECO:0000256" key="7">
    <source>
        <dbReference type="ARBA" id="ARBA00022842"/>
    </source>
</evidence>
<evidence type="ECO:0000256" key="3">
    <source>
        <dbReference type="ARBA" id="ARBA00013152"/>
    </source>
</evidence>
<feature type="binding site" evidence="12">
    <location>
        <position position="550"/>
    </location>
    <ligand>
        <name>substrate</name>
    </ligand>
</feature>
<dbReference type="GO" id="GO:0000287">
    <property type="term" value="F:magnesium ion binding"/>
    <property type="evidence" value="ECO:0007669"/>
    <property type="project" value="UniProtKB-ARBA"/>
</dbReference>
<organism evidence="17">
    <name type="scientific">uncultured Quadrisphaera sp</name>
    <dbReference type="NCBI Taxonomy" id="904978"/>
    <lineage>
        <taxon>Bacteria</taxon>
        <taxon>Bacillati</taxon>
        <taxon>Actinomycetota</taxon>
        <taxon>Actinomycetes</taxon>
        <taxon>Kineosporiales</taxon>
        <taxon>Kineosporiaceae</taxon>
        <taxon>Quadrisphaera</taxon>
        <taxon>environmental samples</taxon>
    </lineage>
</organism>
<dbReference type="PANTHER" id="PTHR43522">
    <property type="entry name" value="TRANSKETOLASE"/>
    <property type="match status" value="1"/>
</dbReference>
<comment type="cofactor">
    <cofactor evidence="13">
        <name>thiamine diphosphate</name>
        <dbReference type="ChEBI" id="CHEBI:58937"/>
    </cofactor>
    <text evidence="13">Binds 1 thiamine pyrophosphate per subunit. During the reaction, the substrate forms a covalent intermediate with the cofactor.</text>
</comment>
<dbReference type="PROSITE" id="PS00802">
    <property type="entry name" value="TRANSKETOLASE_2"/>
    <property type="match status" value="1"/>
</dbReference>
<gene>
    <name evidence="17" type="ORF">AVDCRST_MAG35-731</name>
</gene>
<feature type="binding site" evidence="12">
    <location>
        <position position="285"/>
    </location>
    <ligand>
        <name>substrate</name>
    </ligand>
</feature>
<name>A0A6J4NU65_9ACTN</name>
<evidence type="ECO:0000256" key="15">
    <source>
        <dbReference type="PIRSR" id="PIRSR605478-5"/>
    </source>
</evidence>
<feature type="binding site" evidence="13">
    <location>
        <position position="285"/>
    </location>
    <ligand>
        <name>thiamine diphosphate</name>
        <dbReference type="ChEBI" id="CHEBI:58937"/>
    </ligand>
</feature>
<feature type="binding site" evidence="12">
    <location>
        <position position="503"/>
    </location>
    <ligand>
        <name>substrate</name>
    </ligand>
</feature>
<keyword evidence="8 13" id="KW-0786">Thiamine pyrophosphate</keyword>
<dbReference type="Gene3D" id="3.40.50.920">
    <property type="match status" value="1"/>
</dbReference>
<feature type="binding site" evidence="14">
    <location>
        <position position="197"/>
    </location>
    <ligand>
        <name>Mg(2+)</name>
        <dbReference type="ChEBI" id="CHEBI:18420"/>
    </ligand>
</feature>
<feature type="binding site" evidence="13">
    <location>
        <begin position="123"/>
        <end position="125"/>
    </location>
    <ligand>
        <name>thiamine diphosphate</name>
        <dbReference type="ChEBI" id="CHEBI:58937"/>
    </ligand>
</feature>
<dbReference type="FunFam" id="3.40.50.970:FF:000003">
    <property type="entry name" value="Transketolase"/>
    <property type="match status" value="1"/>
</dbReference>
<dbReference type="EMBL" id="CADCUY010000152">
    <property type="protein sequence ID" value="CAA9397794.1"/>
    <property type="molecule type" value="Genomic_DNA"/>
</dbReference>
<feature type="binding site" evidence="12">
    <location>
        <position position="491"/>
    </location>
    <ligand>
        <name>substrate</name>
    </ligand>
</feature>
<evidence type="ECO:0000256" key="11">
    <source>
        <dbReference type="PIRSR" id="PIRSR605478-1"/>
    </source>
</evidence>
<dbReference type="InterPro" id="IPR009014">
    <property type="entry name" value="Transketo_C/PFOR_II"/>
</dbReference>
<dbReference type="InterPro" id="IPR005478">
    <property type="entry name" value="Transketolase_bac-like"/>
</dbReference>
<feature type="binding site" evidence="14">
    <location>
        <position position="199"/>
    </location>
    <ligand>
        <name>Mg(2+)</name>
        <dbReference type="ChEBI" id="CHEBI:18420"/>
    </ligand>
</feature>
<dbReference type="InterPro" id="IPR029061">
    <property type="entry name" value="THDP-binding"/>
</dbReference>
<feature type="site" description="Important for catalytic activity" evidence="15">
    <location>
        <position position="35"/>
    </location>
</feature>
<evidence type="ECO:0000256" key="13">
    <source>
        <dbReference type="PIRSR" id="PIRSR605478-3"/>
    </source>
</evidence>
<feature type="binding site" evidence="12">
    <location>
        <position position="379"/>
    </location>
    <ligand>
        <name>substrate</name>
    </ligand>
</feature>
<dbReference type="Pfam" id="PF02779">
    <property type="entry name" value="Transket_pyr"/>
    <property type="match status" value="1"/>
</dbReference>
<dbReference type="FunFam" id="3.40.50.920:FF:000003">
    <property type="entry name" value="Transketolase"/>
    <property type="match status" value="1"/>
</dbReference>
<evidence type="ECO:0000256" key="8">
    <source>
        <dbReference type="ARBA" id="ARBA00023052"/>
    </source>
</evidence>
<dbReference type="PROSITE" id="PS00801">
    <property type="entry name" value="TRANSKETOLASE_1"/>
    <property type="match status" value="1"/>
</dbReference>
<dbReference type="Pfam" id="PF00456">
    <property type="entry name" value="Transketolase_N"/>
    <property type="match status" value="1"/>
</dbReference>
<dbReference type="SMART" id="SM00861">
    <property type="entry name" value="Transket_pyr"/>
    <property type="match status" value="1"/>
</dbReference>
<dbReference type="GO" id="GO:0006098">
    <property type="term" value="P:pentose-phosphate shunt"/>
    <property type="evidence" value="ECO:0007669"/>
    <property type="project" value="TreeGrafter"/>
</dbReference>
<keyword evidence="7 14" id="KW-0460">Magnesium</keyword>
<evidence type="ECO:0000256" key="5">
    <source>
        <dbReference type="ARBA" id="ARBA00022679"/>
    </source>
</evidence>
<dbReference type="EC" id="2.2.1.1" evidence="3 10"/>
<feature type="binding site" evidence="13">
    <location>
        <position position="467"/>
    </location>
    <ligand>
        <name>thiamine diphosphate</name>
        <dbReference type="ChEBI" id="CHEBI:58937"/>
    </ligand>
</feature>
<dbReference type="GO" id="GO:0004802">
    <property type="term" value="F:transketolase activity"/>
    <property type="evidence" value="ECO:0007669"/>
    <property type="project" value="UniProtKB-UniRule"/>
</dbReference>
<feature type="binding site" evidence="12">
    <location>
        <position position="406"/>
    </location>
    <ligand>
        <name>substrate</name>
    </ligand>
</feature>
<feature type="binding site" evidence="12">
    <location>
        <position position="35"/>
    </location>
    <ligand>
        <name>substrate</name>
    </ligand>
</feature>
<dbReference type="InterPro" id="IPR033247">
    <property type="entry name" value="Transketolase_fam"/>
</dbReference>
<dbReference type="CDD" id="cd07033">
    <property type="entry name" value="TPP_PYR_DXS_TK_like"/>
    <property type="match status" value="1"/>
</dbReference>
<feature type="binding site" evidence="13">
    <location>
        <position position="197"/>
    </location>
    <ligand>
        <name>thiamine diphosphate</name>
        <dbReference type="ChEBI" id="CHEBI:58937"/>
    </ligand>
</feature>
<comment type="similarity">
    <text evidence="1">Belongs to the transketolase family.</text>
</comment>
<comment type="cofactor">
    <cofactor evidence="14">
        <name>Mg(2+)</name>
        <dbReference type="ChEBI" id="CHEBI:18420"/>
    </cofactor>
    <text evidence="14">Binds 1 Mg(2+) ion per subunit. Can also utilize other divalent metal cations, such as Ca(2+), Mn(2+) and Co(2+).</text>
</comment>